<dbReference type="GO" id="GO:0006631">
    <property type="term" value="P:fatty acid metabolic process"/>
    <property type="evidence" value="ECO:0007669"/>
    <property type="project" value="TreeGrafter"/>
</dbReference>
<dbReference type="InterPro" id="IPR041728">
    <property type="entry name" value="GPAT/DHAPAT_LPLAT"/>
</dbReference>
<comment type="caution">
    <text evidence="8">The sequence shown here is derived from an EMBL/GenBank/DDBJ whole genome shotgun (WGS) entry which is preliminary data.</text>
</comment>
<dbReference type="Proteomes" id="UP000439903">
    <property type="component" value="Unassembled WGS sequence"/>
</dbReference>
<dbReference type="SUPFAM" id="SSF69593">
    <property type="entry name" value="Glycerol-3-phosphate (1)-acyltransferase"/>
    <property type="match status" value="1"/>
</dbReference>
<dbReference type="GO" id="GO:0031966">
    <property type="term" value="C:mitochondrial membrane"/>
    <property type="evidence" value="ECO:0007669"/>
    <property type="project" value="TreeGrafter"/>
</dbReference>
<name>A0A8H3XGA9_GIGMA</name>
<evidence type="ECO:0000256" key="5">
    <source>
        <dbReference type="ARBA" id="ARBA00023315"/>
    </source>
</evidence>
<dbReference type="Pfam" id="PF19277">
    <property type="entry name" value="GPAT_C"/>
    <property type="match status" value="1"/>
</dbReference>
<dbReference type="InterPro" id="IPR022284">
    <property type="entry name" value="GPAT/DHAPAT"/>
</dbReference>
<dbReference type="GO" id="GO:0019432">
    <property type="term" value="P:triglyceride biosynthetic process"/>
    <property type="evidence" value="ECO:0007669"/>
    <property type="project" value="TreeGrafter"/>
</dbReference>
<organism evidence="8 9">
    <name type="scientific">Gigaspora margarita</name>
    <dbReference type="NCBI Taxonomy" id="4874"/>
    <lineage>
        <taxon>Eukaryota</taxon>
        <taxon>Fungi</taxon>
        <taxon>Fungi incertae sedis</taxon>
        <taxon>Mucoromycota</taxon>
        <taxon>Glomeromycotina</taxon>
        <taxon>Glomeromycetes</taxon>
        <taxon>Diversisporales</taxon>
        <taxon>Gigasporaceae</taxon>
        <taxon>Gigaspora</taxon>
    </lineage>
</organism>
<feature type="region of interest" description="Disordered" evidence="6">
    <location>
        <begin position="1"/>
        <end position="32"/>
    </location>
</feature>
<sequence length="818" mass="93385">MKEGNSKVEPPFSSNDSPMSGEESKVPLNSNSSPLPALIGGDLVLEPIGDMGSVNAEERNLTEHHSAHFREDPVRFMMQMGAFYQGTGWRSYRNYIGTRIFYEGYTEELKERVLNSERVLYMIAYLAEKQVNLLSQTLPNATPKMIAKRKKKFEKELQIVANGMVDKLIADLNSIRFLRIFVYFVNNILVRMYHQGIHISEREFHELRRVAIHAAQNSQSLIILPCHKSHVDYIVISYIFYRLGLALPHITAGDNLDMPIIGTLFKRSGAFFIRRSWGEDQLYGSIVKEYLECLLESGHNLECFIEGTRSRTGKLLPPKLGILKIVLECILSGRTKDCWIVPVSLQYDKVIETETYVHELLGNPKEKETLWSVVTNSRLVQLKWGRIDVRFAKPYSLLSFIEDQKKRRLYLDPMSETQKITLLRALGYQVLSDINSVSVVMPTALVGTVILTLRGRGVGRNELIRRVDWLKTAILAKGGRVKDFCGMSTAEIVDRAMAVLKDLIKERKDLLEPVFYAEKRFELSFYRNQVMHLFVSEAMISVAMYTKIKQGGAKPAQRLDMDTLLKEVEFLSQLLKGEFVYNPGVIKNNLYNTLVGLKNDHVIDYDDKYVELSDAERAIGRENYDFYCFLIWPFIETYWLAAVSLFSMTPNNPPQPTTPVVNKTTNNQPAPITWFNERDFLNKSQLFGKTLYYQGDISYFEAVNKETLKNAFILLEDAGVIMVKRSRNVKIQPTIALAPEFVPTRNSDGIIEAKGELWNLVEKIGKFRREGKNRRDNATVSLRVLKLAEMVGTPTTADVDVMNLMNKPSKAGKLEAKL</sequence>
<dbReference type="AlphaFoldDB" id="A0A8H3XGA9"/>
<dbReference type="PANTHER" id="PTHR12563:SF17">
    <property type="entry name" value="DIHYDROXYACETONE PHOSPHATE ACYLTRANSFERASE"/>
    <property type="match status" value="1"/>
</dbReference>
<keyword evidence="4" id="KW-0472">Membrane</keyword>
<evidence type="ECO:0000313" key="9">
    <source>
        <dbReference type="Proteomes" id="UP000439903"/>
    </source>
</evidence>
<evidence type="ECO:0000256" key="3">
    <source>
        <dbReference type="ARBA" id="ARBA00022679"/>
    </source>
</evidence>
<comment type="subcellular location">
    <subcellularLocation>
        <location evidence="1">Endomembrane system</location>
        <topology evidence="1">Peripheral membrane protein</topology>
    </subcellularLocation>
</comment>
<evidence type="ECO:0000256" key="6">
    <source>
        <dbReference type="SAM" id="MobiDB-lite"/>
    </source>
</evidence>
<dbReference type="InterPro" id="IPR002123">
    <property type="entry name" value="Plipid/glycerol_acylTrfase"/>
</dbReference>
<protein>
    <submittedName>
        <fullName evidence="8">Acyltransferase</fullName>
    </submittedName>
</protein>
<dbReference type="InterPro" id="IPR045520">
    <property type="entry name" value="GPAT/DHAPAT_C"/>
</dbReference>
<dbReference type="GO" id="GO:0006072">
    <property type="term" value="P:glycerol-3-phosphate metabolic process"/>
    <property type="evidence" value="ECO:0007669"/>
    <property type="project" value="TreeGrafter"/>
</dbReference>
<feature type="domain" description="Phospholipid/glycerol acyltransferase" evidence="7">
    <location>
        <begin position="221"/>
        <end position="348"/>
    </location>
</feature>
<evidence type="ECO:0000259" key="7">
    <source>
        <dbReference type="SMART" id="SM00563"/>
    </source>
</evidence>
<dbReference type="GO" id="GO:0004366">
    <property type="term" value="F:glycerol-3-phosphate O-acyltransferase activity"/>
    <property type="evidence" value="ECO:0007669"/>
    <property type="project" value="TreeGrafter"/>
</dbReference>
<evidence type="ECO:0000256" key="2">
    <source>
        <dbReference type="ARBA" id="ARBA00007937"/>
    </source>
</evidence>
<evidence type="ECO:0000256" key="1">
    <source>
        <dbReference type="ARBA" id="ARBA00004184"/>
    </source>
</evidence>
<dbReference type="EMBL" id="WTPW01001117">
    <property type="protein sequence ID" value="KAF0455113.1"/>
    <property type="molecule type" value="Genomic_DNA"/>
</dbReference>
<dbReference type="GO" id="GO:0012505">
    <property type="term" value="C:endomembrane system"/>
    <property type="evidence" value="ECO:0007669"/>
    <property type="project" value="UniProtKB-SubCell"/>
</dbReference>
<gene>
    <name evidence="8" type="ORF">F8M41_001492</name>
</gene>
<keyword evidence="9" id="KW-1185">Reference proteome</keyword>
<accession>A0A8H3XGA9</accession>
<dbReference type="SMART" id="SM00563">
    <property type="entry name" value="PlsC"/>
    <property type="match status" value="1"/>
</dbReference>
<dbReference type="OrthoDB" id="10255570at2759"/>
<dbReference type="CDD" id="cd07993">
    <property type="entry name" value="LPLAT_DHAPAT-like"/>
    <property type="match status" value="1"/>
</dbReference>
<comment type="similarity">
    <text evidence="2">Belongs to the GPAT/DAPAT family.</text>
</comment>
<dbReference type="PANTHER" id="PTHR12563">
    <property type="entry name" value="GLYCEROL-3-PHOSPHATE ACYLTRANSFERASE"/>
    <property type="match status" value="1"/>
</dbReference>
<dbReference type="GO" id="GO:0008654">
    <property type="term" value="P:phospholipid biosynthetic process"/>
    <property type="evidence" value="ECO:0007669"/>
    <property type="project" value="TreeGrafter"/>
</dbReference>
<evidence type="ECO:0000313" key="8">
    <source>
        <dbReference type="EMBL" id="KAF0455113.1"/>
    </source>
</evidence>
<evidence type="ECO:0000256" key="4">
    <source>
        <dbReference type="ARBA" id="ARBA00023136"/>
    </source>
</evidence>
<keyword evidence="3 8" id="KW-0808">Transferase</keyword>
<keyword evidence="5 8" id="KW-0012">Acyltransferase</keyword>
<reference evidence="8 9" key="1">
    <citation type="journal article" date="2019" name="Environ. Microbiol.">
        <title>At the nexus of three kingdoms: the genome of the mycorrhizal fungus Gigaspora margarita provides insights into plant, endobacterial and fungal interactions.</title>
        <authorList>
            <person name="Venice F."/>
            <person name="Ghignone S."/>
            <person name="Salvioli di Fossalunga A."/>
            <person name="Amselem J."/>
            <person name="Novero M."/>
            <person name="Xianan X."/>
            <person name="Sedzielewska Toro K."/>
            <person name="Morin E."/>
            <person name="Lipzen A."/>
            <person name="Grigoriev I.V."/>
            <person name="Henrissat B."/>
            <person name="Martin F.M."/>
            <person name="Bonfante P."/>
        </authorList>
    </citation>
    <scope>NUCLEOTIDE SEQUENCE [LARGE SCALE GENOMIC DNA]</scope>
    <source>
        <strain evidence="8 9">BEG34</strain>
    </source>
</reference>
<proteinExistence type="inferred from homology"/>
<dbReference type="Pfam" id="PF01553">
    <property type="entry name" value="Acyltransferase"/>
    <property type="match status" value="1"/>
</dbReference>